<dbReference type="InterPro" id="IPR033347">
    <property type="entry name" value="Di19"/>
</dbReference>
<sequence>MDSSNSWVSTRISTSSRRYQSRSDLYMEESEGNDDLRAEYLCPYCAEDYDVVSLCCHIDEHHPIQAKNGVCPVCGKKVGMDIVGHITTQHGSFLRISFLQFGSYVS</sequence>
<dbReference type="EMBL" id="CP144699">
    <property type="protein sequence ID" value="WVZ21721.1"/>
    <property type="molecule type" value="Genomic_DNA"/>
</dbReference>
<dbReference type="Proteomes" id="UP001374535">
    <property type="component" value="Chromosome 2"/>
</dbReference>
<feature type="domain" description="Di19 zinc-binding" evidence="2">
    <location>
        <begin position="39"/>
        <end position="91"/>
    </location>
</feature>
<protein>
    <recommendedName>
        <fullName evidence="2">Di19 zinc-binding domain-containing protein</fullName>
    </recommendedName>
</protein>
<dbReference type="Pfam" id="PF05605">
    <property type="entry name" value="zf-Di19"/>
    <property type="match status" value="1"/>
</dbReference>
<feature type="compositionally biased region" description="Polar residues" evidence="1">
    <location>
        <begin position="1"/>
        <end position="18"/>
    </location>
</feature>
<reference evidence="3 4" key="1">
    <citation type="journal article" date="2023" name="Life. Sci Alliance">
        <title>Evolutionary insights into 3D genome organization and epigenetic landscape of Vigna mungo.</title>
        <authorList>
            <person name="Junaid A."/>
            <person name="Singh B."/>
            <person name="Bhatia S."/>
        </authorList>
    </citation>
    <scope>NUCLEOTIDE SEQUENCE [LARGE SCALE GENOMIC DNA]</scope>
    <source>
        <strain evidence="3">Urdbean</strain>
    </source>
</reference>
<organism evidence="3 4">
    <name type="scientific">Vigna mungo</name>
    <name type="common">Black gram</name>
    <name type="synonym">Phaseolus mungo</name>
    <dbReference type="NCBI Taxonomy" id="3915"/>
    <lineage>
        <taxon>Eukaryota</taxon>
        <taxon>Viridiplantae</taxon>
        <taxon>Streptophyta</taxon>
        <taxon>Embryophyta</taxon>
        <taxon>Tracheophyta</taxon>
        <taxon>Spermatophyta</taxon>
        <taxon>Magnoliopsida</taxon>
        <taxon>eudicotyledons</taxon>
        <taxon>Gunneridae</taxon>
        <taxon>Pentapetalae</taxon>
        <taxon>rosids</taxon>
        <taxon>fabids</taxon>
        <taxon>Fabales</taxon>
        <taxon>Fabaceae</taxon>
        <taxon>Papilionoideae</taxon>
        <taxon>50 kb inversion clade</taxon>
        <taxon>NPAAA clade</taxon>
        <taxon>indigoferoid/millettioid clade</taxon>
        <taxon>Phaseoleae</taxon>
        <taxon>Vigna</taxon>
    </lineage>
</organism>
<proteinExistence type="predicted"/>
<dbReference type="PANTHER" id="PTHR31875">
    <property type="entry name" value="PROTEIN DEHYDRATION-INDUCED 19"/>
    <property type="match status" value="1"/>
</dbReference>
<name>A0AAQ3SAF4_VIGMU</name>
<evidence type="ECO:0000256" key="1">
    <source>
        <dbReference type="SAM" id="MobiDB-lite"/>
    </source>
</evidence>
<evidence type="ECO:0000313" key="3">
    <source>
        <dbReference type="EMBL" id="WVZ21721.1"/>
    </source>
</evidence>
<dbReference type="InterPro" id="IPR008598">
    <property type="entry name" value="Di19_Zn-bd"/>
</dbReference>
<gene>
    <name evidence="3" type="ORF">V8G54_009043</name>
</gene>
<dbReference type="AlphaFoldDB" id="A0AAQ3SAF4"/>
<dbReference type="PANTHER" id="PTHR31875:SF23">
    <property type="entry name" value="PROTEIN DEHYDRATION-INDUCED 19 HOMOLOG 4"/>
    <property type="match status" value="1"/>
</dbReference>
<accession>A0AAQ3SAF4</accession>
<keyword evidence="4" id="KW-1185">Reference proteome</keyword>
<evidence type="ECO:0000313" key="4">
    <source>
        <dbReference type="Proteomes" id="UP001374535"/>
    </source>
</evidence>
<evidence type="ECO:0000259" key="2">
    <source>
        <dbReference type="Pfam" id="PF05605"/>
    </source>
</evidence>
<feature type="region of interest" description="Disordered" evidence="1">
    <location>
        <begin position="1"/>
        <end position="30"/>
    </location>
</feature>